<organism evidence="1 2">
    <name type="scientific">Cirrhinus mrigala</name>
    <name type="common">Mrigala</name>
    <dbReference type="NCBI Taxonomy" id="683832"/>
    <lineage>
        <taxon>Eukaryota</taxon>
        <taxon>Metazoa</taxon>
        <taxon>Chordata</taxon>
        <taxon>Craniata</taxon>
        <taxon>Vertebrata</taxon>
        <taxon>Euteleostomi</taxon>
        <taxon>Actinopterygii</taxon>
        <taxon>Neopterygii</taxon>
        <taxon>Teleostei</taxon>
        <taxon>Ostariophysi</taxon>
        <taxon>Cypriniformes</taxon>
        <taxon>Cyprinidae</taxon>
        <taxon>Labeoninae</taxon>
        <taxon>Labeonini</taxon>
        <taxon>Cirrhinus</taxon>
    </lineage>
</organism>
<gene>
    <name evidence="1" type="ORF">M9458_049932</name>
</gene>
<protein>
    <submittedName>
        <fullName evidence="1">Uncharacterized protein</fullName>
    </submittedName>
</protein>
<dbReference type="AlphaFoldDB" id="A0ABD0N0G1"/>
<sequence>MEGCDQLAEKADRREFVDLLKMMLMIDADQRIAPSDALTHPFVTMQHLMDFPHCN</sequence>
<name>A0ABD0N0G1_CIRMR</name>
<dbReference type="SUPFAM" id="SSF56112">
    <property type="entry name" value="Protein kinase-like (PK-like)"/>
    <property type="match status" value="1"/>
</dbReference>
<proteinExistence type="predicted"/>
<evidence type="ECO:0000313" key="1">
    <source>
        <dbReference type="EMBL" id="KAL0155669.1"/>
    </source>
</evidence>
<dbReference type="Proteomes" id="UP001529510">
    <property type="component" value="Unassembled WGS sequence"/>
</dbReference>
<dbReference type="EMBL" id="JAMKFB020000025">
    <property type="protein sequence ID" value="KAL0155669.1"/>
    <property type="molecule type" value="Genomic_DNA"/>
</dbReference>
<dbReference type="Gene3D" id="1.10.510.10">
    <property type="entry name" value="Transferase(Phosphotransferase) domain 1"/>
    <property type="match status" value="1"/>
</dbReference>
<dbReference type="InterPro" id="IPR011009">
    <property type="entry name" value="Kinase-like_dom_sf"/>
</dbReference>
<accession>A0ABD0N0G1</accession>
<evidence type="ECO:0000313" key="2">
    <source>
        <dbReference type="Proteomes" id="UP001529510"/>
    </source>
</evidence>
<keyword evidence="2" id="KW-1185">Reference proteome</keyword>
<reference evidence="1 2" key="1">
    <citation type="submission" date="2024-05" db="EMBL/GenBank/DDBJ databases">
        <title>Genome sequencing and assembly of Indian major carp, Cirrhinus mrigala (Hamilton, 1822).</title>
        <authorList>
            <person name="Mohindra V."/>
            <person name="Chowdhury L.M."/>
            <person name="Lal K."/>
            <person name="Jena J.K."/>
        </authorList>
    </citation>
    <scope>NUCLEOTIDE SEQUENCE [LARGE SCALE GENOMIC DNA]</scope>
    <source>
        <strain evidence="1">CM1030</strain>
        <tissue evidence="1">Blood</tissue>
    </source>
</reference>
<feature type="non-terminal residue" evidence="1">
    <location>
        <position position="55"/>
    </location>
</feature>
<comment type="caution">
    <text evidence="1">The sequence shown here is derived from an EMBL/GenBank/DDBJ whole genome shotgun (WGS) entry which is preliminary data.</text>
</comment>